<dbReference type="GO" id="GO:0003677">
    <property type="term" value="F:DNA binding"/>
    <property type="evidence" value="ECO:0007669"/>
    <property type="project" value="UniProtKB-UniRule"/>
</dbReference>
<accession>A0A4Y3WX57</accession>
<organism evidence="7 8">
    <name type="scientific">Pseudonocardia hydrocarbonoxydans</name>
    <dbReference type="NCBI Taxonomy" id="76726"/>
    <lineage>
        <taxon>Bacteria</taxon>
        <taxon>Bacillati</taxon>
        <taxon>Actinomycetota</taxon>
        <taxon>Actinomycetes</taxon>
        <taxon>Pseudonocardiales</taxon>
        <taxon>Pseudonocardiaceae</taxon>
        <taxon>Pseudonocardia</taxon>
    </lineage>
</organism>
<dbReference type="PROSITE" id="PS51900">
    <property type="entry name" value="CB"/>
    <property type="match status" value="1"/>
</dbReference>
<keyword evidence="2 4" id="KW-0238">DNA-binding</keyword>
<keyword evidence="3" id="KW-0233">DNA recombination</keyword>
<evidence type="ECO:0000313" key="7">
    <source>
        <dbReference type="EMBL" id="GEC22710.1"/>
    </source>
</evidence>
<protein>
    <recommendedName>
        <fullName evidence="9">Tyr recombinase domain-containing protein</fullName>
    </recommendedName>
</protein>
<dbReference type="InterPro" id="IPR013762">
    <property type="entry name" value="Integrase-like_cat_sf"/>
</dbReference>
<evidence type="ECO:0008006" key="9">
    <source>
        <dbReference type="Google" id="ProtNLM"/>
    </source>
</evidence>
<evidence type="ECO:0000256" key="4">
    <source>
        <dbReference type="PROSITE-ProRule" id="PRU01248"/>
    </source>
</evidence>
<name>A0A4Y3WX57_9PSEU</name>
<dbReference type="Pfam" id="PF00589">
    <property type="entry name" value="Phage_integrase"/>
    <property type="match status" value="1"/>
</dbReference>
<dbReference type="PANTHER" id="PTHR30349:SF91">
    <property type="entry name" value="INTA PROTEIN"/>
    <property type="match status" value="1"/>
</dbReference>
<dbReference type="InterPro" id="IPR011010">
    <property type="entry name" value="DNA_brk_join_enz"/>
</dbReference>
<dbReference type="PANTHER" id="PTHR30349">
    <property type="entry name" value="PHAGE INTEGRASE-RELATED"/>
    <property type="match status" value="1"/>
</dbReference>
<dbReference type="InterPro" id="IPR002104">
    <property type="entry name" value="Integrase_catalytic"/>
</dbReference>
<proteinExistence type="predicted"/>
<dbReference type="Gene3D" id="1.10.443.10">
    <property type="entry name" value="Intergrase catalytic core"/>
    <property type="match status" value="1"/>
</dbReference>
<evidence type="ECO:0000259" key="6">
    <source>
        <dbReference type="PROSITE" id="PS51900"/>
    </source>
</evidence>
<evidence type="ECO:0000256" key="1">
    <source>
        <dbReference type="ARBA" id="ARBA00022908"/>
    </source>
</evidence>
<dbReference type="GO" id="GO:0006310">
    <property type="term" value="P:DNA recombination"/>
    <property type="evidence" value="ECO:0007669"/>
    <property type="project" value="UniProtKB-KW"/>
</dbReference>
<dbReference type="Proteomes" id="UP000320338">
    <property type="component" value="Unassembled WGS sequence"/>
</dbReference>
<evidence type="ECO:0000313" key="8">
    <source>
        <dbReference type="Proteomes" id="UP000320338"/>
    </source>
</evidence>
<sequence>MIRRRGNSFQVIVYAGLDPLTGKPLRLRESTTDEAEARRILRRLSAQIDQQRHATTNASFRVAMEAWLRTHEIEETTRASYELYARVHIYPAFGDEPIGKVSTRLLEEFYAELRRCSARCDGTAFLEHRTSEPHECRAVKHRRRPGRPPAAGYPSHDCANMGCQVVECRPHECRPLAAATIRRIHFAIRGVLSAAQRWEWITSNPAVLARKPRQPTPQPNPPTVAQAARIIEAAWAEDDAWGSLVWLVMVTGIRRAELLALRWSDVDLAAGVVTIRRNYVRVNRQSIEKDTKTHQMRRLALDPATVEVLTEHHDRYSALCRQTATGPRPDAFLFSYRPEFDRPCDPSGVTHRYARMCAELGIDSHLHALRHYSGVCLVIGVSGVVVSRSRLPAIGHRT</sequence>
<evidence type="ECO:0000256" key="3">
    <source>
        <dbReference type="ARBA" id="ARBA00023172"/>
    </source>
</evidence>
<dbReference type="EMBL" id="BJNG01000053">
    <property type="protein sequence ID" value="GEC22710.1"/>
    <property type="molecule type" value="Genomic_DNA"/>
</dbReference>
<dbReference type="PROSITE" id="PS51898">
    <property type="entry name" value="TYR_RECOMBINASE"/>
    <property type="match status" value="1"/>
</dbReference>
<feature type="domain" description="Core-binding (CB)" evidence="6">
    <location>
        <begin position="58"/>
        <end position="196"/>
    </location>
</feature>
<reference evidence="7 8" key="1">
    <citation type="submission" date="2019-06" db="EMBL/GenBank/DDBJ databases">
        <title>Whole genome shotgun sequence of Pseudonocardia hydrocarbonoxydans NBRC 14498.</title>
        <authorList>
            <person name="Hosoyama A."/>
            <person name="Uohara A."/>
            <person name="Ohji S."/>
            <person name="Ichikawa N."/>
        </authorList>
    </citation>
    <scope>NUCLEOTIDE SEQUENCE [LARGE SCALE GENOMIC DNA]</scope>
    <source>
        <strain evidence="7 8">NBRC 14498</strain>
    </source>
</reference>
<evidence type="ECO:0000259" key="5">
    <source>
        <dbReference type="PROSITE" id="PS51898"/>
    </source>
</evidence>
<dbReference type="InterPro" id="IPR004107">
    <property type="entry name" value="Integrase_SAM-like_N"/>
</dbReference>
<dbReference type="Pfam" id="PF14659">
    <property type="entry name" value="Phage_int_SAM_3"/>
    <property type="match status" value="1"/>
</dbReference>
<dbReference type="GO" id="GO:0015074">
    <property type="term" value="P:DNA integration"/>
    <property type="evidence" value="ECO:0007669"/>
    <property type="project" value="UniProtKB-KW"/>
</dbReference>
<comment type="caution">
    <text evidence="7">The sequence shown here is derived from an EMBL/GenBank/DDBJ whole genome shotgun (WGS) entry which is preliminary data.</text>
</comment>
<evidence type="ECO:0000256" key="2">
    <source>
        <dbReference type="ARBA" id="ARBA00023125"/>
    </source>
</evidence>
<dbReference type="InterPro" id="IPR010998">
    <property type="entry name" value="Integrase_recombinase_N"/>
</dbReference>
<dbReference type="InterPro" id="IPR044068">
    <property type="entry name" value="CB"/>
</dbReference>
<dbReference type="InterPro" id="IPR050090">
    <property type="entry name" value="Tyrosine_recombinase_XerCD"/>
</dbReference>
<feature type="domain" description="Tyr recombinase" evidence="5">
    <location>
        <begin position="217"/>
        <end position="398"/>
    </location>
</feature>
<dbReference type="Gene3D" id="1.10.150.130">
    <property type="match status" value="1"/>
</dbReference>
<dbReference type="AlphaFoldDB" id="A0A4Y3WX57"/>
<dbReference type="SUPFAM" id="SSF56349">
    <property type="entry name" value="DNA breaking-rejoining enzymes"/>
    <property type="match status" value="1"/>
</dbReference>
<gene>
    <name evidence="7" type="ORF">PHY01_49930</name>
</gene>
<keyword evidence="1" id="KW-0229">DNA integration</keyword>
<keyword evidence="8" id="KW-1185">Reference proteome</keyword>